<feature type="transmembrane region" description="Helical" evidence="1">
    <location>
        <begin position="73"/>
        <end position="98"/>
    </location>
</feature>
<keyword evidence="3" id="KW-1185">Reference proteome</keyword>
<keyword evidence="1" id="KW-1133">Transmembrane helix</keyword>
<evidence type="ECO:0000256" key="1">
    <source>
        <dbReference type="SAM" id="Phobius"/>
    </source>
</evidence>
<organism evidence="2 3">
    <name type="scientific">Williamsoniiplasma lucivorax</name>
    <dbReference type="NCBI Taxonomy" id="209274"/>
    <lineage>
        <taxon>Bacteria</taxon>
        <taxon>Bacillati</taxon>
        <taxon>Mycoplasmatota</taxon>
        <taxon>Mollicutes</taxon>
        <taxon>Entomoplasmatales</taxon>
        <taxon>Williamsoniiplasma</taxon>
    </lineage>
</organism>
<gene>
    <name evidence="2" type="ORF">ELUCI_v1c02520</name>
</gene>
<accession>A0A2S5RF72</accession>
<keyword evidence="1" id="KW-0472">Membrane</keyword>
<dbReference type="Proteomes" id="UP000237865">
    <property type="component" value="Unassembled WGS sequence"/>
</dbReference>
<comment type="caution">
    <text evidence="2">The sequence shown here is derived from an EMBL/GenBank/DDBJ whole genome shotgun (WGS) entry which is preliminary data.</text>
</comment>
<proteinExistence type="predicted"/>
<protein>
    <submittedName>
        <fullName evidence="2">Uncharacterized protein</fullName>
    </submittedName>
</protein>
<dbReference type="RefSeq" id="WP_028126642.1">
    <property type="nucleotide sequence ID" value="NZ_PHNE01000001.1"/>
</dbReference>
<dbReference type="EMBL" id="PHNE01000001">
    <property type="protein sequence ID" value="PPE05961.1"/>
    <property type="molecule type" value="Genomic_DNA"/>
</dbReference>
<evidence type="ECO:0000313" key="3">
    <source>
        <dbReference type="Proteomes" id="UP000237865"/>
    </source>
</evidence>
<dbReference type="STRING" id="1399797.GCA_000518285_00885"/>
<feature type="transmembrane region" description="Helical" evidence="1">
    <location>
        <begin position="23"/>
        <end position="52"/>
    </location>
</feature>
<evidence type="ECO:0000313" key="2">
    <source>
        <dbReference type="EMBL" id="PPE05961.1"/>
    </source>
</evidence>
<name>A0A2S5RF72_9MOLU</name>
<dbReference type="AlphaFoldDB" id="A0A2S5RF72"/>
<sequence>MILNTINFLADAELPNLQAPADYIGGIILAAITAFGGIGFIACAAVAIWMLIQKNIAAAANNQKKKDEYNKHLIGLVISMVGLGVVVPLCGVFASALIGKNMGLTGGTIGGGAKALVSFIGPRIQDFFYVI</sequence>
<keyword evidence="1" id="KW-0812">Transmembrane</keyword>
<reference evidence="2 3" key="1">
    <citation type="submission" date="2017-11" db="EMBL/GenBank/DDBJ databases">
        <title>Genome sequence of Entomoplasma lucivorax PIPN-2 (ATCC 49196).</title>
        <authorList>
            <person name="Lo W.-S."/>
            <person name="Gasparich G.E."/>
            <person name="Kuo C.-H."/>
        </authorList>
    </citation>
    <scope>NUCLEOTIDE SEQUENCE [LARGE SCALE GENOMIC DNA]</scope>
    <source>
        <strain evidence="2 3">PIPN-2</strain>
    </source>
</reference>